<protein>
    <recommendedName>
        <fullName evidence="2">AAA+ ATPase domain-containing protein</fullName>
    </recommendedName>
</protein>
<comment type="caution">
    <text evidence="3">The sequence shown here is derived from an EMBL/GenBank/DDBJ whole genome shotgun (WGS) entry which is preliminary data.</text>
</comment>
<evidence type="ECO:0000313" key="3">
    <source>
        <dbReference type="EMBL" id="GAI06689.1"/>
    </source>
</evidence>
<evidence type="ECO:0000256" key="1">
    <source>
        <dbReference type="ARBA" id="ARBA00006611"/>
    </source>
</evidence>
<dbReference type="NCBIfam" id="TIGR01420">
    <property type="entry name" value="pilT_fam"/>
    <property type="match status" value="1"/>
</dbReference>
<proteinExistence type="inferred from homology"/>
<dbReference type="Pfam" id="PF00437">
    <property type="entry name" value="T2SSE"/>
    <property type="match status" value="1"/>
</dbReference>
<dbReference type="EMBL" id="BARV01007346">
    <property type="protein sequence ID" value="GAI06689.1"/>
    <property type="molecule type" value="Genomic_DNA"/>
</dbReference>
<dbReference type="GO" id="GO:0016887">
    <property type="term" value="F:ATP hydrolysis activity"/>
    <property type="evidence" value="ECO:0007669"/>
    <property type="project" value="InterPro"/>
</dbReference>
<accession>X1MJX9</accession>
<dbReference type="InterPro" id="IPR027417">
    <property type="entry name" value="P-loop_NTPase"/>
</dbReference>
<gene>
    <name evidence="3" type="ORF">S06H3_14973</name>
</gene>
<sequence length="359" mass="39982">MEVKELLKLMVNKGASDLHLTVPSPPVLRIDGALIPQEDLPPLAAKDVELALEQVATQEQRLVFDGEWDLDFAYTFPGLARFRVNALKQRGVISLAFRFVPFYIPSIDEWGLPQIFKELILRPRGLILVTGPSGSGKSTTLAAMLSHLNENATRNVITIEDPIEFLFRNKKCLIRQRDLGDDTKSFSTAVIHALRHDADVIVIGEMRDLATISTAIMAAETGHLVLGTLHTIDAPQSIDRMIDIFPHGQQQQIRLQLSQVIEVIISQALLPRIDGGRIAAFEIMLATSVIRRLIRDEKVYEIHPNIEMGKLEGAQTMDQALADLVKRKMVTIEEALMRSSNPTKLQQSLQSQGDEATAF</sequence>
<feature type="domain" description="AAA+ ATPase" evidence="2">
    <location>
        <begin position="123"/>
        <end position="305"/>
    </location>
</feature>
<reference evidence="3" key="1">
    <citation type="journal article" date="2014" name="Front. Microbiol.">
        <title>High frequency of phylogenetically diverse reductive dehalogenase-homologous genes in deep subseafloor sedimentary metagenomes.</title>
        <authorList>
            <person name="Kawai M."/>
            <person name="Futagami T."/>
            <person name="Toyoda A."/>
            <person name="Takaki Y."/>
            <person name="Nishi S."/>
            <person name="Hori S."/>
            <person name="Arai W."/>
            <person name="Tsubouchi T."/>
            <person name="Morono Y."/>
            <person name="Uchiyama I."/>
            <person name="Ito T."/>
            <person name="Fujiyama A."/>
            <person name="Inagaki F."/>
            <person name="Takami H."/>
        </authorList>
    </citation>
    <scope>NUCLEOTIDE SEQUENCE</scope>
    <source>
        <strain evidence="3">Expedition CK06-06</strain>
    </source>
</reference>
<dbReference type="AlphaFoldDB" id="X1MJX9"/>
<dbReference type="SUPFAM" id="SSF52540">
    <property type="entry name" value="P-loop containing nucleoside triphosphate hydrolases"/>
    <property type="match status" value="1"/>
</dbReference>
<dbReference type="CDD" id="cd01131">
    <property type="entry name" value="PilT"/>
    <property type="match status" value="1"/>
</dbReference>
<dbReference type="Gene3D" id="3.30.450.90">
    <property type="match status" value="1"/>
</dbReference>
<dbReference type="InterPro" id="IPR003593">
    <property type="entry name" value="AAA+_ATPase"/>
</dbReference>
<comment type="similarity">
    <text evidence="1">Belongs to the GSP E family.</text>
</comment>
<dbReference type="GO" id="GO:0005524">
    <property type="term" value="F:ATP binding"/>
    <property type="evidence" value="ECO:0007669"/>
    <property type="project" value="InterPro"/>
</dbReference>
<evidence type="ECO:0000259" key="2">
    <source>
        <dbReference type="SMART" id="SM00382"/>
    </source>
</evidence>
<name>X1MJX9_9ZZZZ</name>
<dbReference type="PANTHER" id="PTHR30486">
    <property type="entry name" value="TWITCHING MOTILITY PROTEIN PILT"/>
    <property type="match status" value="1"/>
</dbReference>
<dbReference type="InterPro" id="IPR006321">
    <property type="entry name" value="PilT/PilU"/>
</dbReference>
<dbReference type="SMART" id="SM00382">
    <property type="entry name" value="AAA"/>
    <property type="match status" value="1"/>
</dbReference>
<dbReference type="InterPro" id="IPR001482">
    <property type="entry name" value="T2SS/T4SS_dom"/>
</dbReference>
<dbReference type="InterPro" id="IPR050921">
    <property type="entry name" value="T4SS_GSP_E_ATPase"/>
</dbReference>
<organism evidence="3">
    <name type="scientific">marine sediment metagenome</name>
    <dbReference type="NCBI Taxonomy" id="412755"/>
    <lineage>
        <taxon>unclassified sequences</taxon>
        <taxon>metagenomes</taxon>
        <taxon>ecological metagenomes</taxon>
    </lineage>
</organism>
<dbReference type="Gene3D" id="3.40.50.300">
    <property type="entry name" value="P-loop containing nucleotide triphosphate hydrolases"/>
    <property type="match status" value="1"/>
</dbReference>